<feature type="domain" description="DUF4371" evidence="13">
    <location>
        <begin position="141"/>
        <end position="256"/>
    </location>
</feature>
<evidence type="ECO:0000256" key="3">
    <source>
        <dbReference type="ARBA" id="ARBA00022448"/>
    </source>
</evidence>
<dbReference type="Pfam" id="PF14291">
    <property type="entry name" value="DUF4371"/>
    <property type="match status" value="1"/>
</dbReference>
<evidence type="ECO:0000256" key="12">
    <source>
        <dbReference type="RuleBase" id="RU000679"/>
    </source>
</evidence>
<dbReference type="GO" id="GO:0016020">
    <property type="term" value="C:membrane"/>
    <property type="evidence" value="ECO:0007669"/>
    <property type="project" value="UniProtKB-SubCell"/>
</dbReference>
<comment type="subcellular location">
    <subcellularLocation>
        <location evidence="1">Membrane</location>
        <topology evidence="1">Multi-pass membrane protein</topology>
    </subcellularLocation>
</comment>
<keyword evidence="3 12" id="KW-0813">Transport</keyword>
<evidence type="ECO:0000256" key="6">
    <source>
        <dbReference type="ARBA" id="ARBA00022989"/>
    </source>
</evidence>
<keyword evidence="7" id="KW-0915">Sodium</keyword>
<evidence type="ECO:0000256" key="2">
    <source>
        <dbReference type="ARBA" id="ARBA00007193"/>
    </source>
</evidence>
<dbReference type="GO" id="GO:0005272">
    <property type="term" value="F:sodium channel activity"/>
    <property type="evidence" value="ECO:0007669"/>
    <property type="project" value="UniProtKB-KW"/>
</dbReference>
<evidence type="ECO:0000256" key="9">
    <source>
        <dbReference type="ARBA" id="ARBA00023136"/>
    </source>
</evidence>
<evidence type="ECO:0000256" key="11">
    <source>
        <dbReference type="ARBA" id="ARBA00023303"/>
    </source>
</evidence>
<comment type="similarity">
    <text evidence="2 12">Belongs to the amiloride-sensitive sodium channel (TC 1.A.6) family.</text>
</comment>
<keyword evidence="5 12" id="KW-0812">Transmembrane</keyword>
<evidence type="ECO:0000256" key="10">
    <source>
        <dbReference type="ARBA" id="ARBA00023201"/>
    </source>
</evidence>
<evidence type="ECO:0000313" key="14">
    <source>
        <dbReference type="EMBL" id="CAF2846766.1"/>
    </source>
</evidence>
<sequence length="711" mass="82187">MWIFLASVKVESFRSLRKHESWKCLLQTRECFEGPKSTLGITRNFLNSTSVGNSWRETLGWDLREAEKCGLLKLAQNKETAFVSVGFCNWKKASPRFNSHQASNYHRIAMVTQLGEKNFQQLMNVFFYDDEGLDRYVKRSISFTSPQVQEERIQMFSAEIVRTLVAQIAKDGPFGVMVDGTYDITGVEQEAICFHHVDENLDVHEEFVGLYELPSTSGEMISKMILDVITRLSLLTDNLRAQTYDGAANILGLYKGWQAKVKERQPLALNFHYFEMTSKGAMSLVFSSTDPGSLSILEAVKVTRSQIMAWRTDEEFQNLFEKAVSKADELELDPLSVQRKRNPPRHLIRPTLPFLPNSPEQHLRQQYLVFIDPLLYKGTIAQSSPKVYKAVYATGQSKAEYPRYRIFTSTIKMYQFENNDEKQNNSSKTTKIVYNVFIVILVILLLIESVIVVKRYTLRQTYMSQELLMQYETDLPAITVCNSLGYKKDVLIEHGIPTTSKYNNKYNLKWTSNQTGVTPQELFELVTFKVEDLIQKVTLKLFKSSRNGENIVNMDLYGESVMEQRHRKFGKCFTIHPKGEYKEIGISHIKFVFKKDVKIYYHKKGTFLDLSGRMGYFVNLGKNLSTNVFYDEVSIQEKSRYWSLFDSSMFICSNYGYDKCMYEALWKLMEDEAGCSVPWIFPNDNICSNDANKINTTFWIAWNRVTNQVAL</sequence>
<evidence type="ECO:0000256" key="8">
    <source>
        <dbReference type="ARBA" id="ARBA00023065"/>
    </source>
</evidence>
<evidence type="ECO:0000313" key="15">
    <source>
        <dbReference type="Proteomes" id="UP000675881"/>
    </source>
</evidence>
<dbReference type="PANTHER" id="PTHR45749:SF21">
    <property type="entry name" value="DUF4371 DOMAIN-CONTAINING PROTEIN"/>
    <property type="match status" value="1"/>
</dbReference>
<keyword evidence="8 12" id="KW-0406">Ion transport</keyword>
<evidence type="ECO:0000256" key="1">
    <source>
        <dbReference type="ARBA" id="ARBA00004141"/>
    </source>
</evidence>
<dbReference type="OrthoDB" id="7939651at2759"/>
<keyword evidence="9" id="KW-0472">Membrane</keyword>
<evidence type="ECO:0000256" key="5">
    <source>
        <dbReference type="ARBA" id="ARBA00022692"/>
    </source>
</evidence>
<keyword evidence="10 12" id="KW-0739">Sodium transport</keyword>
<accession>A0A7R8CP48</accession>
<dbReference type="AlphaFoldDB" id="A0A7R8CP48"/>
<evidence type="ECO:0000256" key="4">
    <source>
        <dbReference type="ARBA" id="ARBA00022461"/>
    </source>
</evidence>
<evidence type="ECO:0000259" key="13">
    <source>
        <dbReference type="Pfam" id="PF14291"/>
    </source>
</evidence>
<dbReference type="Proteomes" id="UP000675881">
    <property type="component" value="Chromosome 14"/>
</dbReference>
<keyword evidence="6" id="KW-1133">Transmembrane helix</keyword>
<keyword evidence="15" id="KW-1185">Reference proteome</keyword>
<protein>
    <submittedName>
        <fullName evidence="14">(salmon louse) hypothetical protein</fullName>
    </submittedName>
</protein>
<dbReference type="InterPro" id="IPR025398">
    <property type="entry name" value="DUF4371"/>
</dbReference>
<dbReference type="PANTHER" id="PTHR45749">
    <property type="match status" value="1"/>
</dbReference>
<keyword evidence="11 12" id="KW-0407">Ion channel</keyword>
<organism evidence="14 15">
    <name type="scientific">Lepeophtheirus salmonis</name>
    <name type="common">Salmon louse</name>
    <name type="synonym">Caligus salmonis</name>
    <dbReference type="NCBI Taxonomy" id="72036"/>
    <lineage>
        <taxon>Eukaryota</taxon>
        <taxon>Metazoa</taxon>
        <taxon>Ecdysozoa</taxon>
        <taxon>Arthropoda</taxon>
        <taxon>Crustacea</taxon>
        <taxon>Multicrustacea</taxon>
        <taxon>Hexanauplia</taxon>
        <taxon>Copepoda</taxon>
        <taxon>Siphonostomatoida</taxon>
        <taxon>Caligidae</taxon>
        <taxon>Lepeophtheirus</taxon>
    </lineage>
</organism>
<keyword evidence="4 12" id="KW-0894">Sodium channel</keyword>
<reference evidence="14" key="1">
    <citation type="submission" date="2021-02" db="EMBL/GenBank/DDBJ databases">
        <authorList>
            <person name="Bekaert M."/>
        </authorList>
    </citation>
    <scope>NUCLEOTIDE SEQUENCE</scope>
    <source>
        <strain evidence="14">IoA-00</strain>
    </source>
</reference>
<gene>
    <name evidence="14" type="ORF">LSAA_5304</name>
</gene>
<dbReference type="InterPro" id="IPR001873">
    <property type="entry name" value="ENaC"/>
</dbReference>
<name>A0A7R8CP48_LEPSM</name>
<dbReference type="Pfam" id="PF00858">
    <property type="entry name" value="ASC"/>
    <property type="match status" value="1"/>
</dbReference>
<evidence type="ECO:0000256" key="7">
    <source>
        <dbReference type="ARBA" id="ARBA00023053"/>
    </source>
</evidence>
<dbReference type="EMBL" id="HG994593">
    <property type="protein sequence ID" value="CAF2846766.1"/>
    <property type="molecule type" value="Genomic_DNA"/>
</dbReference>
<proteinExistence type="inferred from homology"/>